<keyword evidence="2" id="KW-0812">Transmembrane</keyword>
<feature type="region of interest" description="Disordered" evidence="1">
    <location>
        <begin position="32"/>
        <end position="81"/>
    </location>
</feature>
<feature type="transmembrane region" description="Helical" evidence="2">
    <location>
        <begin position="88"/>
        <end position="105"/>
    </location>
</feature>
<evidence type="ECO:0000313" key="3">
    <source>
        <dbReference type="EMBL" id="OIQ90970.1"/>
    </source>
</evidence>
<feature type="transmembrane region" description="Helical" evidence="2">
    <location>
        <begin position="246"/>
        <end position="266"/>
    </location>
</feature>
<evidence type="ECO:0000256" key="2">
    <source>
        <dbReference type="SAM" id="Phobius"/>
    </source>
</evidence>
<feature type="transmembrane region" description="Helical" evidence="2">
    <location>
        <begin position="545"/>
        <end position="564"/>
    </location>
</feature>
<comment type="caution">
    <text evidence="3">The sequence shown here is derived from an EMBL/GenBank/DDBJ whole genome shotgun (WGS) entry which is preliminary data.</text>
</comment>
<feature type="transmembrane region" description="Helical" evidence="2">
    <location>
        <begin position="495"/>
        <end position="513"/>
    </location>
</feature>
<protein>
    <recommendedName>
        <fullName evidence="4">DUF2339 domain-containing protein</fullName>
    </recommendedName>
</protein>
<feature type="transmembrane region" description="Helical" evidence="2">
    <location>
        <begin position="305"/>
        <end position="322"/>
    </location>
</feature>
<dbReference type="PANTHER" id="PTHR38434:SF1">
    <property type="entry name" value="BLL2549 PROTEIN"/>
    <property type="match status" value="1"/>
</dbReference>
<feature type="transmembrane region" description="Helical" evidence="2">
    <location>
        <begin position="170"/>
        <end position="190"/>
    </location>
</feature>
<name>A0A1J5R6D9_9ZZZZ</name>
<feature type="transmembrane region" description="Helical" evidence="2">
    <location>
        <begin position="444"/>
        <end position="460"/>
    </location>
</feature>
<feature type="transmembrane region" description="Helical" evidence="2">
    <location>
        <begin position="117"/>
        <end position="137"/>
    </location>
</feature>
<feature type="transmembrane region" description="Helical" evidence="2">
    <location>
        <begin position="197"/>
        <end position="213"/>
    </location>
</feature>
<organism evidence="3">
    <name type="scientific">mine drainage metagenome</name>
    <dbReference type="NCBI Taxonomy" id="410659"/>
    <lineage>
        <taxon>unclassified sequences</taxon>
        <taxon>metagenomes</taxon>
        <taxon>ecological metagenomes</taxon>
    </lineage>
</organism>
<evidence type="ECO:0000256" key="1">
    <source>
        <dbReference type="SAM" id="MobiDB-lite"/>
    </source>
</evidence>
<keyword evidence="2" id="KW-1133">Transmembrane helix</keyword>
<feature type="compositionally biased region" description="Low complexity" evidence="1">
    <location>
        <begin position="46"/>
        <end position="63"/>
    </location>
</feature>
<feature type="transmembrane region" description="Helical" evidence="2">
    <location>
        <begin position="360"/>
        <end position="377"/>
    </location>
</feature>
<feature type="transmembrane region" description="Helical" evidence="2">
    <location>
        <begin position="328"/>
        <end position="348"/>
    </location>
</feature>
<dbReference type="EMBL" id="MLJW01000274">
    <property type="protein sequence ID" value="OIQ90970.1"/>
    <property type="molecule type" value="Genomic_DNA"/>
</dbReference>
<feature type="transmembrane region" description="Helical" evidence="2">
    <location>
        <begin position="412"/>
        <end position="432"/>
    </location>
</feature>
<feature type="transmembrane region" description="Helical" evidence="2">
    <location>
        <begin position="272"/>
        <end position="293"/>
    </location>
</feature>
<accession>A0A1J5R6D9</accession>
<proteinExistence type="predicted"/>
<sequence length="576" mass="62017">MPDHDALEQQLAIIEARLARLEKLLRLSVPEPASVTQPPAASSEDPAFLSPPASPAPLAGPFAMQEPDNAARPQRAPSSAQSLDTTQLLGWSGATALVLAAIYLIRLGIDSGWLTPVRQLVLATMGAGGLIGGGLLLRRHDRQYAAFLPAAGVVVLFAAVYAAHLYYGLIGGQAAALGVIAIALLALGLGTLFDSELYALFAVLGSYTAPLFLPDLRGAMGDLVIYFSVWSLVFSAYALKSRRRVVYLLAMYLALIVFSLLFTRYLRDSWEGALLFQSLQFGIFLTTAVLFSVRFGRPLEFAEAWAHFPALLLFYALQYDLLDRHLHAWAPWIALGTAALLLLAYLLARMSLGAQSQAGRALVSAYIALVLFHAVYLDLLPQFAQPWVGLAILGILPWLARKREDPEGLLASWPFLLAGGLILLLNLANVLLDKAFTQAPVSPLLQVLYPAMSYVAYLALRRDRRLAQAAQLLLALAHLSAMTAAVRLIDIAALASVAWLAVATLALAAGLVLRDRVLGQSSLLLFLLAGLKIMLFDLANTAPLLRVVVLLVLGLSLYGGGWVYRKLPQAAVGVSE</sequence>
<gene>
    <name evidence="3" type="ORF">GALL_271100</name>
</gene>
<feature type="transmembrane region" description="Helical" evidence="2">
    <location>
        <begin position="219"/>
        <end position="239"/>
    </location>
</feature>
<reference evidence="3" key="1">
    <citation type="submission" date="2016-10" db="EMBL/GenBank/DDBJ databases">
        <title>Sequence of Gallionella enrichment culture.</title>
        <authorList>
            <person name="Poehlein A."/>
            <person name="Muehling M."/>
            <person name="Daniel R."/>
        </authorList>
    </citation>
    <scope>NUCLEOTIDE SEQUENCE</scope>
</reference>
<dbReference type="PANTHER" id="PTHR38434">
    <property type="entry name" value="BLL2549 PROTEIN"/>
    <property type="match status" value="1"/>
</dbReference>
<feature type="transmembrane region" description="Helical" evidence="2">
    <location>
        <begin position="144"/>
        <end position="164"/>
    </location>
</feature>
<dbReference type="InterPro" id="IPR019286">
    <property type="entry name" value="DUF2339_TM"/>
</dbReference>
<evidence type="ECO:0008006" key="4">
    <source>
        <dbReference type="Google" id="ProtNLM"/>
    </source>
</evidence>
<feature type="transmembrane region" description="Helical" evidence="2">
    <location>
        <begin position="383"/>
        <end position="400"/>
    </location>
</feature>
<dbReference type="AlphaFoldDB" id="A0A1J5R6D9"/>
<keyword evidence="2" id="KW-0472">Membrane</keyword>
<dbReference type="Pfam" id="PF10101">
    <property type="entry name" value="DUF2339"/>
    <property type="match status" value="1"/>
</dbReference>
<feature type="transmembrane region" description="Helical" evidence="2">
    <location>
        <begin position="522"/>
        <end position="539"/>
    </location>
</feature>